<accession>A0A3P6SSM2</accession>
<reference evidence="1 2" key="1">
    <citation type="submission" date="2018-08" db="EMBL/GenBank/DDBJ databases">
        <authorList>
            <person name="Laetsch R D."/>
            <person name="Stevens L."/>
            <person name="Kumar S."/>
            <person name="Blaxter L. M."/>
        </authorList>
    </citation>
    <scope>NUCLEOTIDE SEQUENCE [LARGE SCALE GENOMIC DNA]</scope>
</reference>
<evidence type="ECO:0000313" key="1">
    <source>
        <dbReference type="EMBL" id="VDK73043.1"/>
    </source>
</evidence>
<sequence>MSYLYRQGGVELPELDYRSARRSCKAEENDCGEKSVIDLVLLHRKLPSAAGSNPPTTEQTVTTLPALLPLCSSSPALLLSWTSVTTIVIIIRAILG</sequence>
<protein>
    <submittedName>
        <fullName evidence="1">Uncharacterized protein</fullName>
    </submittedName>
</protein>
<evidence type="ECO:0000313" key="2">
    <source>
        <dbReference type="Proteomes" id="UP000277928"/>
    </source>
</evidence>
<organism evidence="1 2">
    <name type="scientific">Litomosoides sigmodontis</name>
    <name type="common">Filarial nematode worm</name>
    <dbReference type="NCBI Taxonomy" id="42156"/>
    <lineage>
        <taxon>Eukaryota</taxon>
        <taxon>Metazoa</taxon>
        <taxon>Ecdysozoa</taxon>
        <taxon>Nematoda</taxon>
        <taxon>Chromadorea</taxon>
        <taxon>Rhabditida</taxon>
        <taxon>Spirurina</taxon>
        <taxon>Spiruromorpha</taxon>
        <taxon>Filarioidea</taxon>
        <taxon>Onchocercidae</taxon>
        <taxon>Litomosoides</taxon>
    </lineage>
</organism>
<dbReference type="AlphaFoldDB" id="A0A3P6SSM2"/>
<proteinExistence type="predicted"/>
<gene>
    <name evidence="1" type="ORF">NLS_LOCUS1975</name>
</gene>
<dbReference type="Proteomes" id="UP000277928">
    <property type="component" value="Unassembled WGS sequence"/>
</dbReference>
<dbReference type="EMBL" id="UYRX01000082">
    <property type="protein sequence ID" value="VDK73043.1"/>
    <property type="molecule type" value="Genomic_DNA"/>
</dbReference>
<keyword evidence="2" id="KW-1185">Reference proteome</keyword>
<name>A0A3P6SSM2_LITSI</name>